<comment type="caution">
    <text evidence="2">The sequence shown here is derived from an EMBL/GenBank/DDBJ whole genome shotgun (WGS) entry which is preliminary data.</text>
</comment>
<keyword evidence="1" id="KW-0812">Transmembrane</keyword>
<reference evidence="2 3" key="1">
    <citation type="submission" date="2020-08" db="EMBL/GenBank/DDBJ databases">
        <title>Listeria ohnekaius sp. nov. and Listeria portnoyii sp. nov. isolated from non-agricultural and natural environments.</title>
        <authorList>
            <person name="Weller D."/>
            <person name="Belias A.M."/>
            <person name="Liao J."/>
            <person name="Guo S."/>
            <person name="Orsi R.H."/>
            <person name="Wiedmann M."/>
        </authorList>
    </citation>
    <scope>NUCLEOTIDE SEQUENCE [LARGE SCALE GENOMIC DNA]</scope>
    <source>
        <strain evidence="2 3">FSL W9-0585</strain>
    </source>
</reference>
<protein>
    <submittedName>
        <fullName evidence="2">DUF1361 domain-containing protein</fullName>
    </submittedName>
</protein>
<proteinExistence type="predicted"/>
<dbReference type="Pfam" id="PF07099">
    <property type="entry name" value="DUF1361"/>
    <property type="match status" value="1"/>
</dbReference>
<evidence type="ECO:0000313" key="3">
    <source>
        <dbReference type="Proteomes" id="UP000548787"/>
    </source>
</evidence>
<dbReference type="InterPro" id="IPR009793">
    <property type="entry name" value="DUF1361"/>
</dbReference>
<feature type="transmembrane region" description="Helical" evidence="1">
    <location>
        <begin position="134"/>
        <end position="153"/>
    </location>
</feature>
<dbReference type="AlphaFoldDB" id="A0A7W1YGG3"/>
<feature type="transmembrane region" description="Helical" evidence="1">
    <location>
        <begin position="12"/>
        <end position="39"/>
    </location>
</feature>
<evidence type="ECO:0000313" key="2">
    <source>
        <dbReference type="EMBL" id="MBA3926599.1"/>
    </source>
</evidence>
<dbReference type="RefSeq" id="WP_181676752.1">
    <property type="nucleotide sequence ID" value="NZ_JABJVM010000008.1"/>
</dbReference>
<dbReference type="Proteomes" id="UP000548787">
    <property type="component" value="Unassembled WGS sequence"/>
</dbReference>
<keyword evidence="1" id="KW-1133">Transmembrane helix</keyword>
<dbReference type="EMBL" id="JABJVM010000008">
    <property type="protein sequence ID" value="MBA3926599.1"/>
    <property type="molecule type" value="Genomic_DNA"/>
</dbReference>
<name>A0A7W1YGG3_9LIST</name>
<accession>A0A7W1YGG3</accession>
<feature type="transmembrane region" description="Helical" evidence="1">
    <location>
        <begin position="51"/>
        <end position="71"/>
    </location>
</feature>
<keyword evidence="3" id="KW-1185">Reference proteome</keyword>
<feature type="transmembrane region" description="Helical" evidence="1">
    <location>
        <begin position="184"/>
        <end position="203"/>
    </location>
</feature>
<keyword evidence="1" id="KW-0472">Membrane</keyword>
<organism evidence="2 3">
    <name type="scientific">Listeria rustica</name>
    <dbReference type="NCBI Taxonomy" id="2713503"/>
    <lineage>
        <taxon>Bacteria</taxon>
        <taxon>Bacillati</taxon>
        <taxon>Bacillota</taxon>
        <taxon>Bacilli</taxon>
        <taxon>Bacillales</taxon>
        <taxon>Listeriaceae</taxon>
        <taxon>Listeria</taxon>
    </lineage>
</organism>
<gene>
    <name evidence="2" type="ORF">HPK16_09610</name>
</gene>
<feature type="transmembrane region" description="Helical" evidence="1">
    <location>
        <begin position="100"/>
        <end position="122"/>
    </location>
</feature>
<sequence length="210" mass="24611">MMKWCRAFFVMYILYIMFILDGYYFMVLNVSLAYIPLELAALVYGKQRKAYLFWPIAFLWLLFFPNAPYLLTDFFHLEGLRVNVAGTGIFSSDPYIWGRFTALTVGVCFGLYTGFVSLKWMLDEWMIRCKSTRALVYWATFVGISALSGYAIYLGRFARLHSVYLFTEPLYSIQQMIDAFSYEMGYFVLCFMVIQAIVYVVFLKFPSKKD</sequence>
<evidence type="ECO:0000256" key="1">
    <source>
        <dbReference type="SAM" id="Phobius"/>
    </source>
</evidence>